<dbReference type="AlphaFoldDB" id="A0A9N8E0H9"/>
<dbReference type="Gene3D" id="3.90.180.10">
    <property type="entry name" value="Medium-chain alcohol dehydrogenases, catalytic domain"/>
    <property type="match status" value="1"/>
</dbReference>
<dbReference type="PANTHER" id="PTHR11695">
    <property type="entry name" value="ALCOHOL DEHYDROGENASE RELATED"/>
    <property type="match status" value="1"/>
</dbReference>
<name>A0A9N8E0H9_9STRA</name>
<evidence type="ECO:0000313" key="2">
    <source>
        <dbReference type="EMBL" id="CAB9512271.1"/>
    </source>
</evidence>
<dbReference type="InterPro" id="IPR036291">
    <property type="entry name" value="NAD(P)-bd_dom_sf"/>
</dbReference>
<evidence type="ECO:0000259" key="1">
    <source>
        <dbReference type="SMART" id="SM00829"/>
    </source>
</evidence>
<dbReference type="InterPro" id="IPR020843">
    <property type="entry name" value="ER"/>
</dbReference>
<dbReference type="InterPro" id="IPR013154">
    <property type="entry name" value="ADH-like_N"/>
</dbReference>
<dbReference type="OrthoDB" id="201656at2759"/>
<sequence>MKAAIATGIQDFDKHINIDESWPQPTLETAKDGKTGKPVSKLAEKHMIVKVLACGVAPGDCRLFKGKTDMMQLPKWGRPYVIGSDICGIVTEVGEDESYYKLGDKIIARFDEPQPQGMCAEYVCVKTHLSEKCPASIPATEACTLASSASAAKLVIEKFIQKDSRVLLLGGSGGLGTFMCQYIKKQGASFLAATTTQSDLVKSLGVDRVIDYRVENWWELEKEFGENPFDVVVDLVNGQNWVTGACSGTTVLKSKAPYVQMFTGVETEIDMGMGIISVIPFIFSLLGRSLYSKLHRSCPKYITPKGLELKPGHLEALLEDIADKKVKVVLDPAGPFEFTTEGVRAAMKLQNSIHAHGKVVIEIAKDEQSS</sequence>
<accession>A0A9N8E0H9</accession>
<dbReference type="GO" id="GO:0016491">
    <property type="term" value="F:oxidoreductase activity"/>
    <property type="evidence" value="ECO:0007669"/>
    <property type="project" value="InterPro"/>
</dbReference>
<dbReference type="PANTHER" id="PTHR11695:SF294">
    <property type="entry name" value="RETICULON-4-INTERACTING PROTEIN 1, MITOCHONDRIAL"/>
    <property type="match status" value="1"/>
</dbReference>
<dbReference type="InterPro" id="IPR050700">
    <property type="entry name" value="YIM1/Zinc_Alcohol_DH_Fams"/>
</dbReference>
<dbReference type="Pfam" id="PF08240">
    <property type="entry name" value="ADH_N"/>
    <property type="match status" value="1"/>
</dbReference>
<dbReference type="EMBL" id="CAICTM010000526">
    <property type="protein sequence ID" value="CAB9512271.1"/>
    <property type="molecule type" value="Genomic_DNA"/>
</dbReference>
<dbReference type="Pfam" id="PF13602">
    <property type="entry name" value="ADH_zinc_N_2"/>
    <property type="match status" value="1"/>
</dbReference>
<feature type="domain" description="Enoyl reductase (ER)" evidence="1">
    <location>
        <begin position="25"/>
        <end position="361"/>
    </location>
</feature>
<dbReference type="SUPFAM" id="SSF50129">
    <property type="entry name" value="GroES-like"/>
    <property type="match status" value="1"/>
</dbReference>
<reference evidence="2" key="1">
    <citation type="submission" date="2020-06" db="EMBL/GenBank/DDBJ databases">
        <authorList>
            <consortium name="Plant Systems Biology data submission"/>
        </authorList>
    </citation>
    <scope>NUCLEOTIDE SEQUENCE</scope>
    <source>
        <strain evidence="2">D6</strain>
    </source>
</reference>
<dbReference type="Gene3D" id="3.40.50.720">
    <property type="entry name" value="NAD(P)-binding Rossmann-like Domain"/>
    <property type="match status" value="1"/>
</dbReference>
<proteinExistence type="predicted"/>
<dbReference type="SMART" id="SM00829">
    <property type="entry name" value="PKS_ER"/>
    <property type="match status" value="1"/>
</dbReference>
<gene>
    <name evidence="2" type="ORF">SEMRO_527_G160560.1</name>
</gene>
<keyword evidence="3" id="KW-1185">Reference proteome</keyword>
<evidence type="ECO:0000313" key="3">
    <source>
        <dbReference type="Proteomes" id="UP001153069"/>
    </source>
</evidence>
<comment type="caution">
    <text evidence="2">The sequence shown here is derived from an EMBL/GenBank/DDBJ whole genome shotgun (WGS) entry which is preliminary data.</text>
</comment>
<dbReference type="InterPro" id="IPR011032">
    <property type="entry name" value="GroES-like_sf"/>
</dbReference>
<protein>
    <submittedName>
        <fullName evidence="2">Furan-3-one reductase</fullName>
    </submittedName>
</protein>
<dbReference type="SUPFAM" id="SSF51735">
    <property type="entry name" value="NAD(P)-binding Rossmann-fold domains"/>
    <property type="match status" value="1"/>
</dbReference>
<organism evidence="2 3">
    <name type="scientific">Seminavis robusta</name>
    <dbReference type="NCBI Taxonomy" id="568900"/>
    <lineage>
        <taxon>Eukaryota</taxon>
        <taxon>Sar</taxon>
        <taxon>Stramenopiles</taxon>
        <taxon>Ochrophyta</taxon>
        <taxon>Bacillariophyta</taxon>
        <taxon>Bacillariophyceae</taxon>
        <taxon>Bacillariophycidae</taxon>
        <taxon>Naviculales</taxon>
        <taxon>Naviculaceae</taxon>
        <taxon>Seminavis</taxon>
    </lineage>
</organism>
<dbReference type="Proteomes" id="UP001153069">
    <property type="component" value="Unassembled WGS sequence"/>
</dbReference>